<dbReference type="Proteomes" id="UP001054889">
    <property type="component" value="Unassembled WGS sequence"/>
</dbReference>
<comment type="caution">
    <text evidence="2">The sequence shown here is derived from an EMBL/GenBank/DDBJ whole genome shotgun (WGS) entry which is preliminary data.</text>
</comment>
<name>A0AAV5EDX7_ELECO</name>
<reference evidence="2" key="1">
    <citation type="journal article" date="2018" name="DNA Res.">
        <title>Multiple hybrid de novo genome assembly of finger millet, an orphan allotetraploid crop.</title>
        <authorList>
            <person name="Hatakeyama M."/>
            <person name="Aluri S."/>
            <person name="Balachadran M.T."/>
            <person name="Sivarajan S.R."/>
            <person name="Patrignani A."/>
            <person name="Gruter S."/>
            <person name="Poveda L."/>
            <person name="Shimizu-Inatsugi R."/>
            <person name="Baeten J."/>
            <person name="Francoijs K.J."/>
            <person name="Nataraja K.N."/>
            <person name="Reddy Y.A.N."/>
            <person name="Phadnis S."/>
            <person name="Ravikumar R.L."/>
            <person name="Schlapbach R."/>
            <person name="Sreeman S.M."/>
            <person name="Shimizu K.K."/>
        </authorList>
    </citation>
    <scope>NUCLEOTIDE SEQUENCE</scope>
</reference>
<keyword evidence="3" id="KW-1185">Reference proteome</keyword>
<organism evidence="2 3">
    <name type="scientific">Eleusine coracana subsp. coracana</name>
    <dbReference type="NCBI Taxonomy" id="191504"/>
    <lineage>
        <taxon>Eukaryota</taxon>
        <taxon>Viridiplantae</taxon>
        <taxon>Streptophyta</taxon>
        <taxon>Embryophyta</taxon>
        <taxon>Tracheophyta</taxon>
        <taxon>Spermatophyta</taxon>
        <taxon>Magnoliopsida</taxon>
        <taxon>Liliopsida</taxon>
        <taxon>Poales</taxon>
        <taxon>Poaceae</taxon>
        <taxon>PACMAD clade</taxon>
        <taxon>Chloridoideae</taxon>
        <taxon>Cynodonteae</taxon>
        <taxon>Eleusininae</taxon>
        <taxon>Eleusine</taxon>
    </lineage>
</organism>
<protein>
    <submittedName>
        <fullName evidence="2">Uncharacterized protein</fullName>
    </submittedName>
</protein>
<dbReference type="EMBL" id="BQKI01000075">
    <property type="protein sequence ID" value="GJN21614.1"/>
    <property type="molecule type" value="Genomic_DNA"/>
</dbReference>
<accession>A0AAV5EDX7</accession>
<evidence type="ECO:0000313" key="2">
    <source>
        <dbReference type="EMBL" id="GJN21614.1"/>
    </source>
</evidence>
<evidence type="ECO:0000313" key="3">
    <source>
        <dbReference type="Proteomes" id="UP001054889"/>
    </source>
</evidence>
<sequence>MWYSSRSAFCFSSFTSLFLSSSASFRASRLTLFCSSSTLLSSTEEANAAANAASCTSAAATAVEAAAAGGGGRGAGMGGGGGGRPVTELSQPDIPEACLCSPPAPPFLEGGRGAAGDEAPSPAESPMWSFLRKFFIPRCRAAAAAAAATGGGAVDPTWLRMRGQEVECSY</sequence>
<feature type="signal peptide" evidence="1">
    <location>
        <begin position="1"/>
        <end position="24"/>
    </location>
</feature>
<gene>
    <name evidence="2" type="primary">gb09107</name>
    <name evidence="2" type="ORF">PR202_gb09107</name>
</gene>
<keyword evidence="1" id="KW-0732">Signal</keyword>
<feature type="chain" id="PRO_5043808856" evidence="1">
    <location>
        <begin position="25"/>
        <end position="170"/>
    </location>
</feature>
<reference evidence="2" key="2">
    <citation type="submission" date="2021-12" db="EMBL/GenBank/DDBJ databases">
        <title>Resequencing data analysis of finger millet.</title>
        <authorList>
            <person name="Hatakeyama M."/>
            <person name="Aluri S."/>
            <person name="Balachadran M.T."/>
            <person name="Sivarajan S.R."/>
            <person name="Poveda L."/>
            <person name="Shimizu-Inatsugi R."/>
            <person name="Schlapbach R."/>
            <person name="Sreeman S.M."/>
            <person name="Shimizu K.K."/>
        </authorList>
    </citation>
    <scope>NUCLEOTIDE SEQUENCE</scope>
</reference>
<dbReference type="AlphaFoldDB" id="A0AAV5EDX7"/>
<proteinExistence type="predicted"/>
<evidence type="ECO:0000256" key="1">
    <source>
        <dbReference type="SAM" id="SignalP"/>
    </source>
</evidence>